<reference evidence="1 2" key="1">
    <citation type="submission" date="2019-07" db="EMBL/GenBank/DDBJ databases">
        <authorList>
            <person name="Jastrzebski P J."/>
            <person name="Paukszto L."/>
            <person name="Jastrzebski P J."/>
        </authorList>
    </citation>
    <scope>NUCLEOTIDE SEQUENCE [LARGE SCALE GENOMIC DNA]</scope>
    <source>
        <strain evidence="1 2">WMS-il1</strain>
    </source>
</reference>
<evidence type="ECO:0000313" key="2">
    <source>
        <dbReference type="Proteomes" id="UP000321570"/>
    </source>
</evidence>
<accession>A0A564YQV5</accession>
<evidence type="ECO:0000313" key="1">
    <source>
        <dbReference type="EMBL" id="VUZ49595.1"/>
    </source>
</evidence>
<name>A0A564YQV5_HYMDI</name>
<gene>
    <name evidence="1" type="ORF">WMSIL1_LOCUS8645</name>
</gene>
<dbReference type="Proteomes" id="UP000321570">
    <property type="component" value="Unassembled WGS sequence"/>
</dbReference>
<feature type="non-terminal residue" evidence="1">
    <location>
        <position position="1"/>
    </location>
</feature>
<dbReference type="AlphaFoldDB" id="A0A564YQV5"/>
<dbReference type="EMBL" id="CABIJS010000333">
    <property type="protein sequence ID" value="VUZ49595.1"/>
    <property type="molecule type" value="Genomic_DNA"/>
</dbReference>
<sequence length="103" mass="11711">VSYLILADNIHGGQKSLLKLVATVTIFDSLRQAFTSHEIPKVIEPRNFAQFSSIQFEAFYCGLNVTLLHSPFNLICLDEVLVGNAKGSFWCHRSRRYICQISY</sequence>
<proteinExistence type="predicted"/>
<protein>
    <submittedName>
        <fullName evidence="1">Uncharacterized protein</fullName>
    </submittedName>
</protein>
<keyword evidence="2" id="KW-1185">Reference proteome</keyword>
<organism evidence="1 2">
    <name type="scientific">Hymenolepis diminuta</name>
    <name type="common">Rat tapeworm</name>
    <dbReference type="NCBI Taxonomy" id="6216"/>
    <lineage>
        <taxon>Eukaryota</taxon>
        <taxon>Metazoa</taxon>
        <taxon>Spiralia</taxon>
        <taxon>Lophotrochozoa</taxon>
        <taxon>Platyhelminthes</taxon>
        <taxon>Cestoda</taxon>
        <taxon>Eucestoda</taxon>
        <taxon>Cyclophyllidea</taxon>
        <taxon>Hymenolepididae</taxon>
        <taxon>Hymenolepis</taxon>
    </lineage>
</organism>